<organism evidence="13 14">
    <name type="scientific">Cocos nucifera</name>
    <name type="common">Coconut palm</name>
    <dbReference type="NCBI Taxonomy" id="13894"/>
    <lineage>
        <taxon>Eukaryota</taxon>
        <taxon>Viridiplantae</taxon>
        <taxon>Streptophyta</taxon>
        <taxon>Embryophyta</taxon>
        <taxon>Tracheophyta</taxon>
        <taxon>Spermatophyta</taxon>
        <taxon>Magnoliopsida</taxon>
        <taxon>Liliopsida</taxon>
        <taxon>Arecaceae</taxon>
        <taxon>Arecoideae</taxon>
        <taxon>Cocoseae</taxon>
        <taxon>Attaleinae</taxon>
        <taxon>Cocos</taxon>
    </lineage>
</organism>
<dbReference type="PANTHER" id="PTHR31650:SF34">
    <property type="entry name" value="O-ACYLTRANSFERASE WSD1-LIKE ISOFORM X1"/>
    <property type="match status" value="1"/>
</dbReference>
<dbReference type="AlphaFoldDB" id="A0A8K0I4M9"/>
<comment type="subcellular location">
    <subcellularLocation>
        <location evidence="1">Cell membrane</location>
        <topology evidence="1">Single-pass membrane protein</topology>
    </subcellularLocation>
    <subcellularLocation>
        <location evidence="2">Endoplasmic reticulum membrane</location>
    </subcellularLocation>
</comment>
<evidence type="ECO:0000256" key="4">
    <source>
        <dbReference type="ARBA" id="ARBA00005189"/>
    </source>
</evidence>
<dbReference type="GO" id="GO:0005886">
    <property type="term" value="C:plasma membrane"/>
    <property type="evidence" value="ECO:0007669"/>
    <property type="project" value="UniProtKB-SubCell"/>
</dbReference>
<dbReference type="InterPro" id="IPR004255">
    <property type="entry name" value="O-acyltransferase_WSD1_N"/>
</dbReference>
<comment type="catalytic activity">
    <reaction evidence="10">
        <text>an acyl-CoA + a 1,2-diacyl-sn-glycerol = a triacyl-sn-glycerol + CoA</text>
        <dbReference type="Rhea" id="RHEA:10868"/>
        <dbReference type="ChEBI" id="CHEBI:17815"/>
        <dbReference type="ChEBI" id="CHEBI:57287"/>
        <dbReference type="ChEBI" id="CHEBI:58342"/>
        <dbReference type="ChEBI" id="CHEBI:64615"/>
        <dbReference type="EC" id="2.3.1.20"/>
    </reaction>
</comment>
<reference evidence="13" key="2">
    <citation type="submission" date="2019-07" db="EMBL/GenBank/DDBJ databases">
        <authorList>
            <person name="Yang Y."/>
            <person name="Bocs S."/>
            <person name="Baudouin L."/>
        </authorList>
    </citation>
    <scope>NUCLEOTIDE SEQUENCE</scope>
    <source>
        <tissue evidence="13">Spear leaf of Hainan Tall coconut</tissue>
    </source>
</reference>
<feature type="domain" description="O-acyltransferase WSD1-like N-terminal" evidence="11">
    <location>
        <begin position="73"/>
        <end position="274"/>
    </location>
</feature>
<comment type="similarity">
    <text evidence="8">In the N-terminal section; belongs to the long-chain O-acyltransferase family.</text>
</comment>
<keyword evidence="7" id="KW-0012">Acyltransferase</keyword>
<keyword evidence="14" id="KW-1185">Reference proteome</keyword>
<comment type="catalytic activity">
    <reaction evidence="9">
        <text>a long chain fatty alcohol + a fatty acyl-CoA = a long-chain alcohol wax ester + CoA</text>
        <dbReference type="Rhea" id="RHEA:38443"/>
        <dbReference type="ChEBI" id="CHEBI:17135"/>
        <dbReference type="ChEBI" id="CHEBI:57287"/>
        <dbReference type="ChEBI" id="CHEBI:77636"/>
        <dbReference type="ChEBI" id="CHEBI:235323"/>
        <dbReference type="EC" id="2.3.1.75"/>
    </reaction>
</comment>
<accession>A0A8K0I4M9</accession>
<dbReference type="EMBL" id="CM017874">
    <property type="protein sequence ID" value="KAG1335301.1"/>
    <property type="molecule type" value="Genomic_DNA"/>
</dbReference>
<evidence type="ECO:0000256" key="8">
    <source>
        <dbReference type="ARBA" id="ARBA00024360"/>
    </source>
</evidence>
<evidence type="ECO:0000256" key="6">
    <source>
        <dbReference type="ARBA" id="ARBA00022824"/>
    </source>
</evidence>
<dbReference type="UniPathway" id="UPA00282"/>
<evidence type="ECO:0000259" key="11">
    <source>
        <dbReference type="Pfam" id="PF03007"/>
    </source>
</evidence>
<evidence type="ECO:0000313" key="14">
    <source>
        <dbReference type="Proteomes" id="UP000797356"/>
    </source>
</evidence>
<proteinExistence type="inferred from homology"/>
<dbReference type="Proteomes" id="UP000797356">
    <property type="component" value="Chromosome 3"/>
</dbReference>
<evidence type="ECO:0000256" key="9">
    <source>
        <dbReference type="ARBA" id="ARBA00047604"/>
    </source>
</evidence>
<name>A0A8K0I4M9_COCNU</name>
<dbReference type="OrthoDB" id="619536at2759"/>
<evidence type="ECO:0000259" key="12">
    <source>
        <dbReference type="Pfam" id="PF06974"/>
    </source>
</evidence>
<evidence type="ECO:0000256" key="10">
    <source>
        <dbReference type="ARBA" id="ARBA00048109"/>
    </source>
</evidence>
<protein>
    <submittedName>
        <fullName evidence="13">O-acyltransferase WSD1-like</fullName>
    </submittedName>
</protein>
<keyword evidence="5" id="KW-0808">Transferase</keyword>
<sequence>MLPAYPREKATMLAVEGEGEKGAYNEPVSPTGQYFNSSALSICILAVFESDISIDDSPTMSTLENLFLLVNPRFSSIMVKDEQGVQRWKRVKVKLKDHVNVPTFPPGLESYDQCVQDYLSEIAAEKLPQSRPLWDLHIIKYPTSTAQGTMVFKLHHALGDGFSLMGALFSCLQRADDPSLPLTFPTPRVKAMNKSLWGSICCKVPRVLSMCANTVQDVGWSLWKSNLAEDDVTPLRSGAPGLEFRPITISCIEFSLDDIRKIKAKVGGTVNDVISGVIFYGTQLYMEAVGQDQRRSVAKVTALVLLNTRIITSYQTVEEMTKTSTKSRWGNQLGFLHVSVPMCENAGKADPLYFIRKARKIIKAKRSSLAVYLNGRLLEMLRKLKGPEAAALYMHSTLRKTTMTISNLTGPIEQMIIAGHPVRSFHFMVVGVPQSLTTTVISYMGKLKVAMGGEKGFIDSELLNLNLKESFERIFEAAMGKRS</sequence>
<evidence type="ECO:0000256" key="2">
    <source>
        <dbReference type="ARBA" id="ARBA00004586"/>
    </source>
</evidence>
<gene>
    <name evidence="13" type="ORF">COCNU_03G014200</name>
</gene>
<dbReference type="Pfam" id="PF03007">
    <property type="entry name" value="WS_DGAT_cat"/>
    <property type="match status" value="1"/>
</dbReference>
<dbReference type="GO" id="GO:0004144">
    <property type="term" value="F:diacylglycerol O-acyltransferase activity"/>
    <property type="evidence" value="ECO:0007669"/>
    <property type="project" value="UniProtKB-EC"/>
</dbReference>
<evidence type="ECO:0000256" key="5">
    <source>
        <dbReference type="ARBA" id="ARBA00022679"/>
    </source>
</evidence>
<keyword evidence="6" id="KW-0256">Endoplasmic reticulum</keyword>
<comment type="pathway">
    <text evidence="3">Glycerolipid metabolism; triacylglycerol biosynthesis.</text>
</comment>
<dbReference type="GO" id="GO:0019432">
    <property type="term" value="P:triglyceride biosynthetic process"/>
    <property type="evidence" value="ECO:0007669"/>
    <property type="project" value="UniProtKB-UniPathway"/>
</dbReference>
<feature type="domain" description="O-acyltransferase WSD1 C-terminal" evidence="12">
    <location>
        <begin position="329"/>
        <end position="474"/>
    </location>
</feature>
<dbReference type="GO" id="GO:0005789">
    <property type="term" value="C:endoplasmic reticulum membrane"/>
    <property type="evidence" value="ECO:0007669"/>
    <property type="project" value="UniProtKB-SubCell"/>
</dbReference>
<dbReference type="InterPro" id="IPR009721">
    <property type="entry name" value="O-acyltransferase_WSD1_C"/>
</dbReference>
<evidence type="ECO:0000256" key="1">
    <source>
        <dbReference type="ARBA" id="ARBA00004162"/>
    </source>
</evidence>
<evidence type="ECO:0000256" key="3">
    <source>
        <dbReference type="ARBA" id="ARBA00004771"/>
    </source>
</evidence>
<dbReference type="Pfam" id="PF06974">
    <property type="entry name" value="WS_DGAT_C"/>
    <property type="match status" value="1"/>
</dbReference>
<dbReference type="PANTHER" id="PTHR31650">
    <property type="entry name" value="O-ACYLTRANSFERASE (WSD1-LIKE) FAMILY PROTEIN"/>
    <property type="match status" value="1"/>
</dbReference>
<comment type="pathway">
    <text evidence="4">Lipid metabolism.</text>
</comment>
<dbReference type="GO" id="GO:0047196">
    <property type="term" value="F:long-chain-alcohol O-fatty-acyltransferase activity"/>
    <property type="evidence" value="ECO:0007669"/>
    <property type="project" value="UniProtKB-EC"/>
</dbReference>
<dbReference type="InterPro" id="IPR045034">
    <property type="entry name" value="O-acyltransferase_WSD1-like"/>
</dbReference>
<evidence type="ECO:0000313" key="13">
    <source>
        <dbReference type="EMBL" id="KAG1335301.1"/>
    </source>
</evidence>
<evidence type="ECO:0000256" key="7">
    <source>
        <dbReference type="ARBA" id="ARBA00023315"/>
    </source>
</evidence>
<reference evidence="13" key="1">
    <citation type="journal article" date="2017" name="Gigascience">
        <title>The genome draft of coconut (Cocos nucifera).</title>
        <authorList>
            <person name="Xiao Y."/>
            <person name="Xu P."/>
            <person name="Fan H."/>
            <person name="Baudouin L."/>
            <person name="Xia W."/>
            <person name="Bocs S."/>
            <person name="Xu J."/>
            <person name="Li Q."/>
            <person name="Guo A."/>
            <person name="Zhou L."/>
            <person name="Li J."/>
            <person name="Wu Y."/>
            <person name="Ma Z."/>
            <person name="Armero A."/>
            <person name="Issali A.E."/>
            <person name="Liu N."/>
            <person name="Peng M."/>
            <person name="Yang Y."/>
        </authorList>
    </citation>
    <scope>NUCLEOTIDE SEQUENCE</scope>
    <source>
        <tissue evidence="13">Spear leaf of Hainan Tall coconut</tissue>
    </source>
</reference>
<comment type="caution">
    <text evidence="13">The sequence shown here is derived from an EMBL/GenBank/DDBJ whole genome shotgun (WGS) entry which is preliminary data.</text>
</comment>